<proteinExistence type="predicted"/>
<evidence type="ECO:0000313" key="3">
    <source>
        <dbReference type="EMBL" id="KIM56796.1"/>
    </source>
</evidence>
<name>A0A0C3DL50_9AGAM</name>
<evidence type="ECO:0000256" key="1">
    <source>
        <dbReference type="ARBA" id="ARBA00022729"/>
    </source>
</evidence>
<organism evidence="3 4">
    <name type="scientific">Scleroderma citrinum Foug A</name>
    <dbReference type="NCBI Taxonomy" id="1036808"/>
    <lineage>
        <taxon>Eukaryota</taxon>
        <taxon>Fungi</taxon>
        <taxon>Dikarya</taxon>
        <taxon>Basidiomycota</taxon>
        <taxon>Agaricomycotina</taxon>
        <taxon>Agaricomycetes</taxon>
        <taxon>Agaricomycetidae</taxon>
        <taxon>Boletales</taxon>
        <taxon>Sclerodermatineae</taxon>
        <taxon>Sclerodermataceae</taxon>
        <taxon>Scleroderma</taxon>
    </lineage>
</organism>
<feature type="domain" description="Yeast cell wall synthesis Kre9/Knh1-like N-terminal" evidence="2">
    <location>
        <begin position="24"/>
        <end position="107"/>
    </location>
</feature>
<accession>A0A0C3DL50</accession>
<keyword evidence="4" id="KW-1185">Reference proteome</keyword>
<dbReference type="InterPro" id="IPR018466">
    <property type="entry name" value="Kre9/Knh1-like_N"/>
</dbReference>
<sequence>MSFLAVVMPMPLHKRDVFVPPVVTPDANTVWVVGQYYDVTWDTSNPPAQITNTEGQIYLIVNGLIDFDYKLASGFNILDGSVQIQVPNVPTGTYAIVLFGDSGNDSQSFTITQ</sequence>
<dbReference type="Pfam" id="PF10342">
    <property type="entry name" value="Kre9_KNH"/>
    <property type="match status" value="1"/>
</dbReference>
<evidence type="ECO:0000313" key="4">
    <source>
        <dbReference type="Proteomes" id="UP000053989"/>
    </source>
</evidence>
<gene>
    <name evidence="3" type="ORF">SCLCIDRAFT_131775</name>
</gene>
<dbReference type="InParanoid" id="A0A0C3DL50"/>
<dbReference type="STRING" id="1036808.A0A0C3DL50"/>
<dbReference type="EMBL" id="KN822110">
    <property type="protein sequence ID" value="KIM56796.1"/>
    <property type="molecule type" value="Genomic_DNA"/>
</dbReference>
<protein>
    <recommendedName>
        <fullName evidence="2">Yeast cell wall synthesis Kre9/Knh1-like N-terminal domain-containing protein</fullName>
    </recommendedName>
</protein>
<keyword evidence="1" id="KW-0732">Signal</keyword>
<dbReference type="HOGENOM" id="CLU_083660_2_1_1"/>
<reference evidence="3 4" key="1">
    <citation type="submission" date="2014-04" db="EMBL/GenBank/DDBJ databases">
        <authorList>
            <consortium name="DOE Joint Genome Institute"/>
            <person name="Kuo A."/>
            <person name="Kohler A."/>
            <person name="Nagy L.G."/>
            <person name="Floudas D."/>
            <person name="Copeland A."/>
            <person name="Barry K.W."/>
            <person name="Cichocki N."/>
            <person name="Veneault-Fourrey C."/>
            <person name="LaButti K."/>
            <person name="Lindquist E.A."/>
            <person name="Lipzen A."/>
            <person name="Lundell T."/>
            <person name="Morin E."/>
            <person name="Murat C."/>
            <person name="Sun H."/>
            <person name="Tunlid A."/>
            <person name="Henrissat B."/>
            <person name="Grigoriev I.V."/>
            <person name="Hibbett D.S."/>
            <person name="Martin F."/>
            <person name="Nordberg H.P."/>
            <person name="Cantor M.N."/>
            <person name="Hua S.X."/>
        </authorList>
    </citation>
    <scope>NUCLEOTIDE SEQUENCE [LARGE SCALE GENOMIC DNA]</scope>
    <source>
        <strain evidence="3 4">Foug A</strain>
    </source>
</reference>
<evidence type="ECO:0000259" key="2">
    <source>
        <dbReference type="Pfam" id="PF10342"/>
    </source>
</evidence>
<dbReference type="Proteomes" id="UP000053989">
    <property type="component" value="Unassembled WGS sequence"/>
</dbReference>
<reference evidence="4" key="2">
    <citation type="submission" date="2015-01" db="EMBL/GenBank/DDBJ databases">
        <title>Evolutionary Origins and Diversification of the Mycorrhizal Mutualists.</title>
        <authorList>
            <consortium name="DOE Joint Genome Institute"/>
            <consortium name="Mycorrhizal Genomics Consortium"/>
            <person name="Kohler A."/>
            <person name="Kuo A."/>
            <person name="Nagy L.G."/>
            <person name="Floudas D."/>
            <person name="Copeland A."/>
            <person name="Barry K.W."/>
            <person name="Cichocki N."/>
            <person name="Veneault-Fourrey C."/>
            <person name="LaButti K."/>
            <person name="Lindquist E.A."/>
            <person name="Lipzen A."/>
            <person name="Lundell T."/>
            <person name="Morin E."/>
            <person name="Murat C."/>
            <person name="Riley R."/>
            <person name="Ohm R."/>
            <person name="Sun H."/>
            <person name="Tunlid A."/>
            <person name="Henrissat B."/>
            <person name="Grigoriev I.V."/>
            <person name="Hibbett D.S."/>
            <person name="Martin F."/>
        </authorList>
    </citation>
    <scope>NUCLEOTIDE SEQUENCE [LARGE SCALE GENOMIC DNA]</scope>
    <source>
        <strain evidence="4">Foug A</strain>
    </source>
</reference>
<dbReference type="AlphaFoldDB" id="A0A0C3DL50"/>
<dbReference type="OrthoDB" id="2317741at2759"/>